<dbReference type="PaxDb" id="665571-STHERM_c12200"/>
<dbReference type="GO" id="GO:0005524">
    <property type="term" value="F:ATP binding"/>
    <property type="evidence" value="ECO:0007669"/>
    <property type="project" value="UniProtKB-UniRule"/>
</dbReference>
<dbReference type="GO" id="GO:0006400">
    <property type="term" value="P:tRNA modification"/>
    <property type="evidence" value="ECO:0007669"/>
    <property type="project" value="TreeGrafter"/>
</dbReference>
<dbReference type="InterPro" id="IPR039657">
    <property type="entry name" value="Dimethylallyltransferase"/>
</dbReference>
<dbReference type="RefSeq" id="WP_013314002.1">
    <property type="nucleotide sequence ID" value="NC_014484.1"/>
</dbReference>
<dbReference type="Proteomes" id="UP000001296">
    <property type="component" value="Chromosome"/>
</dbReference>
<comment type="similarity">
    <text evidence="3 10 13">Belongs to the IPP transferase family.</text>
</comment>
<dbReference type="SUPFAM" id="SSF52540">
    <property type="entry name" value="P-loop containing nucleoside triphosphate hydrolases"/>
    <property type="match status" value="2"/>
</dbReference>
<evidence type="ECO:0000256" key="7">
    <source>
        <dbReference type="ARBA" id="ARBA00022840"/>
    </source>
</evidence>
<comment type="cofactor">
    <cofactor evidence="1 10">
        <name>Mg(2+)</name>
        <dbReference type="ChEBI" id="CHEBI:18420"/>
    </cofactor>
</comment>
<evidence type="ECO:0000256" key="1">
    <source>
        <dbReference type="ARBA" id="ARBA00001946"/>
    </source>
</evidence>
<dbReference type="EMBL" id="CP001698">
    <property type="protein sequence ID" value="ADN02161.1"/>
    <property type="molecule type" value="Genomic_DNA"/>
</dbReference>
<evidence type="ECO:0000256" key="12">
    <source>
        <dbReference type="RuleBase" id="RU003784"/>
    </source>
</evidence>
<dbReference type="HOGENOM" id="CLU_032616_0_1_12"/>
<dbReference type="InterPro" id="IPR018022">
    <property type="entry name" value="IPT"/>
</dbReference>
<dbReference type="InterPro" id="IPR027417">
    <property type="entry name" value="P-loop_NTPase"/>
</dbReference>
<evidence type="ECO:0000256" key="3">
    <source>
        <dbReference type="ARBA" id="ARBA00005842"/>
    </source>
</evidence>
<dbReference type="KEGG" id="sta:STHERM_c12200"/>
<evidence type="ECO:0000256" key="11">
    <source>
        <dbReference type="RuleBase" id="RU003783"/>
    </source>
</evidence>
<gene>
    <name evidence="10" type="primary">miaA</name>
    <name evidence="14" type="ordered locus">STHERM_c12200</name>
</gene>
<feature type="binding site" evidence="10">
    <location>
        <begin position="15"/>
        <end position="20"/>
    </location>
    <ligand>
        <name>substrate</name>
    </ligand>
</feature>
<evidence type="ECO:0000256" key="5">
    <source>
        <dbReference type="ARBA" id="ARBA00022694"/>
    </source>
</evidence>
<keyword evidence="5 10" id="KW-0819">tRNA processing</keyword>
<dbReference type="EC" id="2.5.1.75" evidence="10"/>
<dbReference type="Gene3D" id="1.10.20.140">
    <property type="match status" value="1"/>
</dbReference>
<evidence type="ECO:0000256" key="10">
    <source>
        <dbReference type="HAMAP-Rule" id="MF_00185"/>
    </source>
</evidence>
<name>E0RT24_WINT6</name>
<accession>E0RT24</accession>
<organism evidence="14 15">
    <name type="scientific">Winmispira thermophila (strain ATCC 49972 / DSM 6192 / RI 19.B1)</name>
    <name type="common">Spirochaeta thermophila</name>
    <dbReference type="NCBI Taxonomy" id="665571"/>
    <lineage>
        <taxon>Bacteria</taxon>
        <taxon>Pseudomonadati</taxon>
        <taxon>Spirochaetota</taxon>
        <taxon>Spirochaetia</taxon>
        <taxon>Winmispirales</taxon>
        <taxon>Winmispiraceae</taxon>
        <taxon>Winmispira</taxon>
    </lineage>
</organism>
<evidence type="ECO:0000313" key="15">
    <source>
        <dbReference type="Proteomes" id="UP000001296"/>
    </source>
</evidence>
<evidence type="ECO:0000313" key="14">
    <source>
        <dbReference type="EMBL" id="ADN02161.1"/>
    </source>
</evidence>
<comment type="subunit">
    <text evidence="10">Monomer.</text>
</comment>
<feature type="binding site" evidence="10">
    <location>
        <begin position="13"/>
        <end position="20"/>
    </location>
    <ligand>
        <name>ATP</name>
        <dbReference type="ChEBI" id="CHEBI:30616"/>
    </ligand>
</feature>
<dbReference type="Pfam" id="PF01715">
    <property type="entry name" value="IPPT"/>
    <property type="match status" value="1"/>
</dbReference>
<dbReference type="GO" id="GO:0052381">
    <property type="term" value="F:tRNA dimethylallyltransferase activity"/>
    <property type="evidence" value="ECO:0007669"/>
    <property type="project" value="UniProtKB-UniRule"/>
</dbReference>
<comment type="caution">
    <text evidence="10">Lacks conserved residue(s) required for the propagation of feature annotation.</text>
</comment>
<keyword evidence="8 10" id="KW-0460">Magnesium</keyword>
<dbReference type="eggNOG" id="COG0324">
    <property type="taxonomic scope" value="Bacteria"/>
</dbReference>
<evidence type="ECO:0000256" key="4">
    <source>
        <dbReference type="ARBA" id="ARBA00022679"/>
    </source>
</evidence>
<reference key="1">
    <citation type="submission" date="2009-08" db="EMBL/GenBank/DDBJ databases">
        <title>The genome sequence of Spirochaeta thermophila DSM6192.</title>
        <authorList>
            <person name="Angelov A."/>
            <person name="Mientus M."/>
            <person name="Wittenberg S."/>
            <person name="Lehmann R."/>
            <person name="Liesegang H."/>
            <person name="Daniel R."/>
            <person name="Liebl W."/>
        </authorList>
    </citation>
    <scope>NUCLEOTIDE SEQUENCE</scope>
    <source>
        <strain>DSM 6192</strain>
    </source>
</reference>
<sequence>MKRRRIPVVVLLGPTGVGKTDLLSTLLPGCIEVVSADAFQVYRGMDIGTAKPSPELRARVPHHLIDIREPHEQYTVGDFVQEADAVIPRIVERGRLPLVSGGTAYYLRHFLFGLPATPPVDDDVRAKVSRFMESSGLEQAYARLKEVDPVSASRISPRDAYRISRALEVWEQTGRPLSSFPMMQGPREEYDVLLVGLSRGREELRERIERRVWRMCEEGLAEEVARLRARGCTARTPGMRAIGYREFFEHEGAPLEEIARAIVRHTRQFAKRQLTFFRSFPGVHWFSADKPEEISRLVHLVEEFFSTRMG</sequence>
<dbReference type="AlphaFoldDB" id="E0RT24"/>
<dbReference type="Gene3D" id="3.40.50.300">
    <property type="entry name" value="P-loop containing nucleotide triphosphate hydrolases"/>
    <property type="match status" value="1"/>
</dbReference>
<feature type="site" description="Interaction with substrate tRNA" evidence="10">
    <location>
        <position position="125"/>
    </location>
</feature>
<dbReference type="PANTHER" id="PTHR11088">
    <property type="entry name" value="TRNA DIMETHYLALLYLTRANSFERASE"/>
    <property type="match status" value="1"/>
</dbReference>
<keyword evidence="4 10" id="KW-0808">Transferase</keyword>
<evidence type="ECO:0000256" key="9">
    <source>
        <dbReference type="ARBA" id="ARBA00049563"/>
    </source>
</evidence>
<reference evidence="14 15" key="2">
    <citation type="journal article" date="2010" name="J. Bacteriol.">
        <title>Genome sequence of the polysaccharide-degrading, thermophilic anaerobe Spirochaeta thermophila DSM 6192.</title>
        <authorList>
            <person name="Angelov A."/>
            <person name="Liebl S."/>
            <person name="Ballschmiter M."/>
            <person name="Bomeke M."/>
            <person name="Lehmann R."/>
            <person name="Liesegang H."/>
            <person name="Daniel R."/>
            <person name="Liebl W."/>
        </authorList>
    </citation>
    <scope>NUCLEOTIDE SEQUENCE [LARGE SCALE GENOMIC DNA]</scope>
    <source>
        <strain evidence="15">ATCC 49972 / DSM 6192 / RI 19.B1</strain>
    </source>
</reference>
<evidence type="ECO:0000256" key="2">
    <source>
        <dbReference type="ARBA" id="ARBA00003213"/>
    </source>
</evidence>
<dbReference type="PANTHER" id="PTHR11088:SF60">
    <property type="entry name" value="TRNA DIMETHYLALLYLTRANSFERASE"/>
    <property type="match status" value="1"/>
</dbReference>
<evidence type="ECO:0000256" key="13">
    <source>
        <dbReference type="RuleBase" id="RU003785"/>
    </source>
</evidence>
<dbReference type="HAMAP" id="MF_00185">
    <property type="entry name" value="IPP_trans"/>
    <property type="match status" value="1"/>
</dbReference>
<comment type="catalytic activity">
    <reaction evidence="9 10 11">
        <text>adenosine(37) in tRNA + dimethylallyl diphosphate = N(6)-dimethylallyladenosine(37) in tRNA + diphosphate</text>
        <dbReference type="Rhea" id="RHEA:26482"/>
        <dbReference type="Rhea" id="RHEA-COMP:10162"/>
        <dbReference type="Rhea" id="RHEA-COMP:10375"/>
        <dbReference type="ChEBI" id="CHEBI:33019"/>
        <dbReference type="ChEBI" id="CHEBI:57623"/>
        <dbReference type="ChEBI" id="CHEBI:74411"/>
        <dbReference type="ChEBI" id="CHEBI:74415"/>
        <dbReference type="EC" id="2.5.1.75"/>
    </reaction>
</comment>
<keyword evidence="6 10" id="KW-0547">Nucleotide-binding</keyword>
<evidence type="ECO:0000256" key="8">
    <source>
        <dbReference type="ARBA" id="ARBA00022842"/>
    </source>
</evidence>
<evidence type="ECO:0000256" key="6">
    <source>
        <dbReference type="ARBA" id="ARBA00022741"/>
    </source>
</evidence>
<feature type="site" description="Interaction with substrate tRNA" evidence="10">
    <location>
        <position position="103"/>
    </location>
</feature>
<protein>
    <recommendedName>
        <fullName evidence="10">tRNA dimethylallyltransferase</fullName>
        <ecNumber evidence="10">2.5.1.75</ecNumber>
    </recommendedName>
    <alternativeName>
        <fullName evidence="10">Dimethylallyl diphosphate:tRNA dimethylallyltransferase</fullName>
        <shortName evidence="10">DMAPP:tRNA dimethylallyltransferase</shortName>
        <shortName evidence="10">DMATase</shortName>
    </alternativeName>
    <alternativeName>
        <fullName evidence="10">Isopentenyl-diphosphate:tRNA isopentenyltransferase</fullName>
        <shortName evidence="10">IPP transferase</shortName>
        <shortName evidence="10">IPPT</shortName>
        <shortName evidence="10">IPTase</shortName>
    </alternativeName>
</protein>
<comment type="function">
    <text evidence="2 10 12">Catalyzes the transfer of a dimethylallyl group onto the adenine at position 37 in tRNAs that read codons beginning with uridine, leading to the formation of N6-(dimethylallyl)adenosine (i(6)A).</text>
</comment>
<proteinExistence type="inferred from homology"/>
<dbReference type="NCBIfam" id="TIGR00174">
    <property type="entry name" value="miaA"/>
    <property type="match status" value="1"/>
</dbReference>
<keyword evidence="7 10" id="KW-0067">ATP-binding</keyword>